<accession>A0AAV7U0R4</accession>
<evidence type="ECO:0000256" key="1">
    <source>
        <dbReference type="SAM" id="MobiDB-lite"/>
    </source>
</evidence>
<proteinExistence type="predicted"/>
<evidence type="ECO:0000313" key="2">
    <source>
        <dbReference type="EMBL" id="KAJ1182006.1"/>
    </source>
</evidence>
<organism evidence="2 3">
    <name type="scientific">Pleurodeles waltl</name>
    <name type="common">Iberian ribbed newt</name>
    <dbReference type="NCBI Taxonomy" id="8319"/>
    <lineage>
        <taxon>Eukaryota</taxon>
        <taxon>Metazoa</taxon>
        <taxon>Chordata</taxon>
        <taxon>Craniata</taxon>
        <taxon>Vertebrata</taxon>
        <taxon>Euteleostomi</taxon>
        <taxon>Amphibia</taxon>
        <taxon>Batrachia</taxon>
        <taxon>Caudata</taxon>
        <taxon>Salamandroidea</taxon>
        <taxon>Salamandridae</taxon>
        <taxon>Pleurodelinae</taxon>
        <taxon>Pleurodeles</taxon>
    </lineage>
</organism>
<dbReference type="Proteomes" id="UP001066276">
    <property type="component" value="Chromosome 3_2"/>
</dbReference>
<feature type="region of interest" description="Disordered" evidence="1">
    <location>
        <begin position="1"/>
        <end position="25"/>
    </location>
</feature>
<protein>
    <submittedName>
        <fullName evidence="2">Uncharacterized protein</fullName>
    </submittedName>
</protein>
<reference evidence="2" key="1">
    <citation type="journal article" date="2022" name="bioRxiv">
        <title>Sequencing and chromosome-scale assembly of the giantPleurodeles waltlgenome.</title>
        <authorList>
            <person name="Brown T."/>
            <person name="Elewa A."/>
            <person name="Iarovenko S."/>
            <person name="Subramanian E."/>
            <person name="Araus A.J."/>
            <person name="Petzold A."/>
            <person name="Susuki M."/>
            <person name="Suzuki K.-i.T."/>
            <person name="Hayashi T."/>
            <person name="Toyoda A."/>
            <person name="Oliveira C."/>
            <person name="Osipova E."/>
            <person name="Leigh N.D."/>
            <person name="Simon A."/>
            <person name="Yun M.H."/>
        </authorList>
    </citation>
    <scope>NUCLEOTIDE SEQUENCE</scope>
    <source>
        <strain evidence="2">20211129_DDA</strain>
        <tissue evidence="2">Liver</tissue>
    </source>
</reference>
<dbReference type="AlphaFoldDB" id="A0AAV7U0R4"/>
<gene>
    <name evidence="2" type="ORF">NDU88_007204</name>
</gene>
<dbReference type="EMBL" id="JANPWB010000006">
    <property type="protein sequence ID" value="KAJ1182006.1"/>
    <property type="molecule type" value="Genomic_DNA"/>
</dbReference>
<evidence type="ECO:0000313" key="3">
    <source>
        <dbReference type="Proteomes" id="UP001066276"/>
    </source>
</evidence>
<sequence>MRVRNGRGAQAGHMTSTQQMPEETGDGKVEIEADGTMTLVALDQSDAADDPTLMNEGMMIQKDIWVDVDMG</sequence>
<keyword evidence="3" id="KW-1185">Reference proteome</keyword>
<name>A0AAV7U0R4_PLEWA</name>
<comment type="caution">
    <text evidence="2">The sequence shown here is derived from an EMBL/GenBank/DDBJ whole genome shotgun (WGS) entry which is preliminary data.</text>
</comment>